<dbReference type="GO" id="GO:0016020">
    <property type="term" value="C:membrane"/>
    <property type="evidence" value="ECO:0007669"/>
    <property type="project" value="UniProtKB-SubCell"/>
</dbReference>
<comment type="subcellular location">
    <subcellularLocation>
        <location evidence="1">Membrane</location>
        <topology evidence="1">Multi-pass membrane protein</topology>
    </subcellularLocation>
</comment>
<keyword evidence="3 5" id="KW-1133">Transmembrane helix</keyword>
<protein>
    <recommendedName>
        <fullName evidence="7">ABC transmembrane type-1 domain-containing protein</fullName>
    </recommendedName>
</protein>
<feature type="non-terminal residue" evidence="6">
    <location>
        <position position="107"/>
    </location>
</feature>
<evidence type="ECO:0000256" key="4">
    <source>
        <dbReference type="ARBA" id="ARBA00023136"/>
    </source>
</evidence>
<evidence type="ECO:0000256" key="3">
    <source>
        <dbReference type="ARBA" id="ARBA00022989"/>
    </source>
</evidence>
<name>A0A382LCX3_9ZZZZ</name>
<dbReference type="AlphaFoldDB" id="A0A382LCX3"/>
<organism evidence="6">
    <name type="scientific">marine metagenome</name>
    <dbReference type="NCBI Taxonomy" id="408172"/>
    <lineage>
        <taxon>unclassified sequences</taxon>
        <taxon>metagenomes</taxon>
        <taxon>ecological metagenomes</taxon>
    </lineage>
</organism>
<proteinExistence type="predicted"/>
<accession>A0A382LCX3</accession>
<evidence type="ECO:0000256" key="2">
    <source>
        <dbReference type="ARBA" id="ARBA00022692"/>
    </source>
</evidence>
<dbReference type="EMBL" id="UINC01085442">
    <property type="protein sequence ID" value="SVC32992.1"/>
    <property type="molecule type" value="Genomic_DNA"/>
</dbReference>
<evidence type="ECO:0008006" key="7">
    <source>
        <dbReference type="Google" id="ProtNLM"/>
    </source>
</evidence>
<dbReference type="SUPFAM" id="SSF161098">
    <property type="entry name" value="MetI-like"/>
    <property type="match status" value="1"/>
</dbReference>
<evidence type="ECO:0000256" key="5">
    <source>
        <dbReference type="SAM" id="Phobius"/>
    </source>
</evidence>
<reference evidence="6" key="1">
    <citation type="submission" date="2018-05" db="EMBL/GenBank/DDBJ databases">
        <authorList>
            <person name="Lanie J.A."/>
            <person name="Ng W.-L."/>
            <person name="Kazmierczak K.M."/>
            <person name="Andrzejewski T.M."/>
            <person name="Davidsen T.M."/>
            <person name="Wayne K.J."/>
            <person name="Tettelin H."/>
            <person name="Glass J.I."/>
            <person name="Rusch D."/>
            <person name="Podicherti R."/>
            <person name="Tsui H.-C.T."/>
            <person name="Winkler M.E."/>
        </authorList>
    </citation>
    <scope>NUCLEOTIDE SEQUENCE</scope>
</reference>
<sequence>MQDDYGSIWSYRAKWAYLLALVGMLLAPVFYVIYISFNEYGFAARIYEFTLEWYVVVLGDKILVASLEWTGYLALASVLSSVPMGLLAAKFYKRTRHKVAFVTLMLL</sequence>
<dbReference type="Gene3D" id="1.10.3720.10">
    <property type="entry name" value="MetI-like"/>
    <property type="match status" value="1"/>
</dbReference>
<feature type="transmembrane region" description="Helical" evidence="5">
    <location>
        <begin position="15"/>
        <end position="37"/>
    </location>
</feature>
<gene>
    <name evidence="6" type="ORF">METZ01_LOCUS285846</name>
</gene>
<evidence type="ECO:0000256" key="1">
    <source>
        <dbReference type="ARBA" id="ARBA00004141"/>
    </source>
</evidence>
<evidence type="ECO:0000313" key="6">
    <source>
        <dbReference type="EMBL" id="SVC32992.1"/>
    </source>
</evidence>
<keyword evidence="2 5" id="KW-0812">Transmembrane</keyword>
<keyword evidence="4 5" id="KW-0472">Membrane</keyword>
<feature type="transmembrane region" description="Helical" evidence="5">
    <location>
        <begin position="69"/>
        <end position="89"/>
    </location>
</feature>
<dbReference type="InterPro" id="IPR035906">
    <property type="entry name" value="MetI-like_sf"/>
</dbReference>